<dbReference type="NCBIfam" id="TIGR01656">
    <property type="entry name" value="Histidinol-ppas"/>
    <property type="match status" value="1"/>
</dbReference>
<comment type="pathway">
    <text evidence="5">Nucleotide-sugar biosynthesis; ADP-L-glycero-beta-D-manno-heptose biosynthesis; ADP-L-glycero-beta-D-manno-heptose from D-glycero-beta-D-manno-heptose 7-phosphate: step 2/4.</text>
</comment>
<organism evidence="18 19">
    <name type="scientific">Kangiella sediminilitoris</name>
    <dbReference type="NCBI Taxonomy" id="1144748"/>
    <lineage>
        <taxon>Bacteria</taxon>
        <taxon>Pseudomonadati</taxon>
        <taxon>Pseudomonadota</taxon>
        <taxon>Gammaproteobacteria</taxon>
        <taxon>Kangiellales</taxon>
        <taxon>Kangiellaceae</taxon>
        <taxon>Kangiella</taxon>
    </lineage>
</organism>
<keyword evidence="11 17" id="KW-0460">Magnesium</keyword>
<dbReference type="NCBIfam" id="NF006506">
    <property type="entry name" value="PRK08942.1"/>
    <property type="match status" value="1"/>
</dbReference>
<feature type="binding site" evidence="17">
    <location>
        <position position="15"/>
    </location>
    <ligand>
        <name>Mg(2+)</name>
        <dbReference type="ChEBI" id="CHEBI:18420"/>
    </ligand>
</feature>
<dbReference type="InterPro" id="IPR004446">
    <property type="entry name" value="Heptose_bisP_phosphatase"/>
</dbReference>
<keyword evidence="10 17" id="KW-0862">Zinc</keyword>
<comment type="subcellular location">
    <subcellularLocation>
        <location evidence="4 14">Cytoplasm</location>
    </subcellularLocation>
</comment>
<evidence type="ECO:0000256" key="11">
    <source>
        <dbReference type="ARBA" id="ARBA00022842"/>
    </source>
</evidence>
<comment type="similarity">
    <text evidence="13 14">Belongs to the gmhB family.</text>
</comment>
<evidence type="ECO:0000256" key="2">
    <source>
        <dbReference type="ARBA" id="ARBA00001946"/>
    </source>
</evidence>
<reference evidence="19" key="1">
    <citation type="submission" date="2015-08" db="EMBL/GenBank/DDBJ databases">
        <authorList>
            <person name="Kim K.M."/>
        </authorList>
    </citation>
    <scope>NUCLEOTIDE SEQUENCE [LARGE SCALE GENOMIC DNA]</scope>
    <source>
        <strain evidence="19">KCTC 23892</strain>
    </source>
</reference>
<evidence type="ECO:0000256" key="1">
    <source>
        <dbReference type="ARBA" id="ARBA00001226"/>
    </source>
</evidence>
<dbReference type="PANTHER" id="PTHR42891">
    <property type="entry name" value="D-GLYCERO-BETA-D-MANNO-HEPTOSE-1,7-BISPHOSPHATE 7-PHOSPHATASE"/>
    <property type="match status" value="1"/>
</dbReference>
<evidence type="ECO:0000313" key="18">
    <source>
        <dbReference type="EMBL" id="AOE50942.1"/>
    </source>
</evidence>
<dbReference type="InterPro" id="IPR023214">
    <property type="entry name" value="HAD_sf"/>
</dbReference>
<keyword evidence="19" id="KW-1185">Reference proteome</keyword>
<sequence length="185" mass="20542">MIDWSKKKIVVLDRDGVINHDSDNYIKSPEEWIPIAGSLPAVAALNKRFKVAIATNQSGIGRGYYDESVLDAMHEKMAKLLDEHDGHIDQVEFCPHHPDDGCDCRKPNPTMLKRIAEKFDASPEEVVFVGDSSSDYHCAQEFGCDFVLLLTGKGLKTLDKLAGENITVEKSLAKLVEAINSENKQ</sequence>
<evidence type="ECO:0000313" key="19">
    <source>
        <dbReference type="Proteomes" id="UP000094147"/>
    </source>
</evidence>
<keyword evidence="9 14" id="KW-0378">Hydrolase</keyword>
<evidence type="ECO:0000256" key="14">
    <source>
        <dbReference type="PIRNR" id="PIRNR004682"/>
    </source>
</evidence>
<dbReference type="Gene3D" id="3.40.50.1000">
    <property type="entry name" value="HAD superfamily/HAD-like"/>
    <property type="match status" value="1"/>
</dbReference>
<evidence type="ECO:0000256" key="6">
    <source>
        <dbReference type="ARBA" id="ARBA00011245"/>
    </source>
</evidence>
<dbReference type="InterPro" id="IPR006543">
    <property type="entry name" value="Histidinol-phos"/>
</dbReference>
<feature type="site" description="Stabilizes the phosphoryl group" evidence="16">
    <location>
        <position position="106"/>
    </location>
</feature>
<name>A0A1B3BDQ4_9GAMM</name>
<evidence type="ECO:0000256" key="7">
    <source>
        <dbReference type="ARBA" id="ARBA00022490"/>
    </source>
</evidence>
<gene>
    <name evidence="18" type="ORF">KS2013_2238</name>
</gene>
<keyword evidence="7 14" id="KW-0963">Cytoplasm</keyword>
<dbReference type="PIRSF" id="PIRSF004682">
    <property type="entry name" value="GmhB"/>
    <property type="match status" value="1"/>
</dbReference>
<dbReference type="FunFam" id="3.40.50.1000:FF:000168">
    <property type="entry name" value="D,D-heptose 1,7-bisphosphate phosphatase"/>
    <property type="match status" value="1"/>
</dbReference>
<dbReference type="Pfam" id="PF13242">
    <property type="entry name" value="Hydrolase_like"/>
    <property type="match status" value="1"/>
</dbReference>
<comment type="catalytic activity">
    <reaction evidence="1">
        <text>D-glycero-beta-D-manno-heptose 1,7-bisphosphate + H2O = D-glycero-beta-D-manno-heptose 1-phosphate + phosphate</text>
        <dbReference type="Rhea" id="RHEA:28518"/>
        <dbReference type="ChEBI" id="CHEBI:15377"/>
        <dbReference type="ChEBI" id="CHEBI:43474"/>
        <dbReference type="ChEBI" id="CHEBI:60208"/>
        <dbReference type="ChEBI" id="CHEBI:61593"/>
        <dbReference type="EC" id="3.1.3.82"/>
    </reaction>
</comment>
<evidence type="ECO:0000256" key="10">
    <source>
        <dbReference type="ARBA" id="ARBA00022833"/>
    </source>
</evidence>
<evidence type="ECO:0000256" key="4">
    <source>
        <dbReference type="ARBA" id="ARBA00004496"/>
    </source>
</evidence>
<feature type="binding site" evidence="17">
    <location>
        <position position="94"/>
    </location>
    <ligand>
        <name>Zn(2+)</name>
        <dbReference type="ChEBI" id="CHEBI:29105"/>
    </ligand>
</feature>
<dbReference type="InterPro" id="IPR006549">
    <property type="entry name" value="HAD-SF_hydro_IIIA"/>
</dbReference>
<dbReference type="InterPro" id="IPR006439">
    <property type="entry name" value="HAD-SF_hydro_IA"/>
</dbReference>
<feature type="binding site" evidence="17">
    <location>
        <position position="13"/>
    </location>
    <ligand>
        <name>Mg(2+)</name>
        <dbReference type="ChEBI" id="CHEBI:18420"/>
    </ligand>
</feature>
<dbReference type="GO" id="GO:0034200">
    <property type="term" value="F:D-glycero-beta-D-manno-heptose 1,7-bisphosphate 7-phosphatase activity"/>
    <property type="evidence" value="ECO:0007669"/>
    <property type="project" value="UniProtKB-EC"/>
</dbReference>
<evidence type="ECO:0000256" key="17">
    <source>
        <dbReference type="PIRSR" id="PIRSR004682-4"/>
    </source>
</evidence>
<dbReference type="NCBIfam" id="TIGR01549">
    <property type="entry name" value="HAD-SF-IA-v1"/>
    <property type="match status" value="1"/>
</dbReference>
<dbReference type="GO" id="GO:0046872">
    <property type="term" value="F:metal ion binding"/>
    <property type="evidence" value="ECO:0007669"/>
    <property type="project" value="UniProtKB-KW"/>
</dbReference>
<dbReference type="SUPFAM" id="SSF56784">
    <property type="entry name" value="HAD-like"/>
    <property type="match status" value="1"/>
</dbReference>
<dbReference type="InterPro" id="IPR036412">
    <property type="entry name" value="HAD-like_sf"/>
</dbReference>
<feature type="site" description="Contributes to substrate recognition" evidence="16">
    <location>
        <position position="105"/>
    </location>
</feature>
<dbReference type="Proteomes" id="UP000094147">
    <property type="component" value="Chromosome"/>
</dbReference>
<feature type="site" description="Stabilizes the phosphoryl group" evidence="16">
    <location>
        <position position="55"/>
    </location>
</feature>
<feature type="active site" description="Proton donor" evidence="15">
    <location>
        <position position="13"/>
    </location>
</feature>
<dbReference type="AlphaFoldDB" id="A0A1B3BDQ4"/>
<feature type="binding site" evidence="17">
    <location>
        <position position="102"/>
    </location>
    <ligand>
        <name>Zn(2+)</name>
        <dbReference type="ChEBI" id="CHEBI:29105"/>
    </ligand>
</feature>
<evidence type="ECO:0000256" key="3">
    <source>
        <dbReference type="ARBA" id="ARBA00001947"/>
    </source>
</evidence>
<evidence type="ECO:0000256" key="16">
    <source>
        <dbReference type="PIRSR" id="PIRSR004682-3"/>
    </source>
</evidence>
<dbReference type="KEGG" id="ksd:KS2013_2238"/>
<keyword evidence="12 14" id="KW-0119">Carbohydrate metabolism</keyword>
<evidence type="ECO:0000256" key="5">
    <source>
        <dbReference type="ARBA" id="ARBA00004708"/>
    </source>
</evidence>
<dbReference type="EMBL" id="CP012418">
    <property type="protein sequence ID" value="AOE50942.1"/>
    <property type="molecule type" value="Genomic_DNA"/>
</dbReference>
<dbReference type="GO" id="GO:0005737">
    <property type="term" value="C:cytoplasm"/>
    <property type="evidence" value="ECO:0007669"/>
    <property type="project" value="UniProtKB-SubCell"/>
</dbReference>
<dbReference type="RefSeq" id="WP_068993953.1">
    <property type="nucleotide sequence ID" value="NZ_CP012418.1"/>
</dbReference>
<accession>A0A1B3BDQ4</accession>
<comment type="cofactor">
    <cofactor evidence="3 17">
        <name>Zn(2+)</name>
        <dbReference type="ChEBI" id="CHEBI:29105"/>
    </cofactor>
</comment>
<keyword evidence="8 17" id="KW-0479">Metal-binding</keyword>
<proteinExistence type="inferred from homology"/>
<comment type="cofactor">
    <cofactor evidence="2 17">
        <name>Mg(2+)</name>
        <dbReference type="ChEBI" id="CHEBI:18420"/>
    </cofactor>
</comment>
<dbReference type="STRING" id="1144748.KS2013_2238"/>
<dbReference type="PANTHER" id="PTHR42891:SF1">
    <property type="entry name" value="D-GLYCERO-BETA-D-MANNO-HEPTOSE-1,7-BISPHOSPHATE 7-PHOSPHATASE"/>
    <property type="match status" value="1"/>
</dbReference>
<evidence type="ECO:0000256" key="13">
    <source>
        <dbReference type="ARBA" id="ARBA00061616"/>
    </source>
</evidence>
<evidence type="ECO:0000256" key="8">
    <source>
        <dbReference type="ARBA" id="ARBA00022723"/>
    </source>
</evidence>
<dbReference type="NCBIfam" id="TIGR01662">
    <property type="entry name" value="HAD-SF-IIIA"/>
    <property type="match status" value="1"/>
</dbReference>
<dbReference type="CDD" id="cd07503">
    <property type="entry name" value="HAD_HisB-N"/>
    <property type="match status" value="1"/>
</dbReference>
<dbReference type="OrthoDB" id="9781367at2"/>
<evidence type="ECO:0000256" key="12">
    <source>
        <dbReference type="ARBA" id="ARBA00023277"/>
    </source>
</evidence>
<protein>
    <recommendedName>
        <fullName evidence="14">D,D-heptose 1,7-bisphosphate phosphatase</fullName>
        <ecNumber evidence="14">3.1.3.-</ecNumber>
    </recommendedName>
</protein>
<dbReference type="GO" id="GO:0005975">
    <property type="term" value="P:carbohydrate metabolic process"/>
    <property type="evidence" value="ECO:0007669"/>
    <property type="project" value="InterPro"/>
</dbReference>
<feature type="binding site" evidence="17">
    <location>
        <position position="131"/>
    </location>
    <ligand>
        <name>Mg(2+)</name>
        <dbReference type="ChEBI" id="CHEBI:18420"/>
    </ligand>
</feature>
<evidence type="ECO:0000256" key="9">
    <source>
        <dbReference type="ARBA" id="ARBA00022801"/>
    </source>
</evidence>
<dbReference type="EC" id="3.1.3.-" evidence="14"/>
<feature type="active site" description="Proton donor" evidence="15">
    <location>
        <position position="15"/>
    </location>
</feature>
<evidence type="ECO:0000256" key="15">
    <source>
        <dbReference type="PIRSR" id="PIRSR004682-1"/>
    </source>
</evidence>
<feature type="binding site" evidence="17">
    <location>
        <position position="104"/>
    </location>
    <ligand>
        <name>Zn(2+)</name>
        <dbReference type="ChEBI" id="CHEBI:29105"/>
    </ligand>
</feature>
<comment type="subunit">
    <text evidence="6">Monomer.</text>
</comment>
<feature type="binding site" evidence="17">
    <location>
        <position position="96"/>
    </location>
    <ligand>
        <name>Zn(2+)</name>
        <dbReference type="ChEBI" id="CHEBI:29105"/>
    </ligand>
</feature>